<dbReference type="Pfam" id="PF09002">
    <property type="entry name" value="Card1_endonuc"/>
    <property type="match status" value="1"/>
</dbReference>
<dbReference type="InterPro" id="IPR015093">
    <property type="entry name" value="Card1_endonucl_dom"/>
</dbReference>
<dbReference type="SUPFAM" id="SSF52980">
    <property type="entry name" value="Restriction endonuclease-like"/>
    <property type="match status" value="1"/>
</dbReference>
<gene>
    <name evidence="3" type="ORF">CVP04_08725</name>
</gene>
<feature type="domain" description="Card1 CARF" evidence="2">
    <location>
        <begin position="6"/>
        <end position="133"/>
    </location>
</feature>
<organism evidence="3 4">
    <name type="scientific">Caviibacterium pharyngocola</name>
    <dbReference type="NCBI Taxonomy" id="28159"/>
    <lineage>
        <taxon>Bacteria</taxon>
        <taxon>Pseudomonadati</taxon>
        <taxon>Pseudomonadota</taxon>
        <taxon>Gammaproteobacteria</taxon>
        <taxon>Pasteurellales</taxon>
        <taxon>Pasteurellaceae</taxon>
        <taxon>Caviibacterium</taxon>
    </lineage>
</organism>
<proteinExistence type="predicted"/>
<dbReference type="Gene3D" id="1.10.10.680">
    <property type="entry name" value="Hypothetical protein VC1899 (Restriction endonuclease-like)"/>
    <property type="match status" value="1"/>
</dbReference>
<dbReference type="InterPro" id="IPR011856">
    <property type="entry name" value="tRNA_endonuc-like_dom_sf"/>
</dbReference>
<dbReference type="InterPro" id="IPR056339">
    <property type="entry name" value="CARF_Card1"/>
</dbReference>
<reference evidence="3 4" key="1">
    <citation type="submission" date="2017-11" db="EMBL/GenBank/DDBJ databases">
        <title>Reclassification of Bisgaard taxon 5 as Caviibacterium pharyngocola gen. nov., sp. nov.</title>
        <authorList>
            <person name="Christensen H."/>
        </authorList>
    </citation>
    <scope>NUCLEOTIDE SEQUENCE [LARGE SCALE GENOMIC DNA]</scope>
    <source>
        <strain evidence="3 4">7_3</strain>
    </source>
</reference>
<evidence type="ECO:0000313" key="3">
    <source>
        <dbReference type="EMBL" id="PJG82413.1"/>
    </source>
</evidence>
<dbReference type="Gene3D" id="3.40.1350.10">
    <property type="match status" value="1"/>
</dbReference>
<dbReference type="Pfam" id="PF23400">
    <property type="entry name" value="CARF_Card1"/>
    <property type="match status" value="1"/>
</dbReference>
<evidence type="ECO:0000259" key="2">
    <source>
        <dbReference type="Pfam" id="PF23400"/>
    </source>
</evidence>
<dbReference type="Proteomes" id="UP000230282">
    <property type="component" value="Unassembled WGS sequence"/>
</dbReference>
<dbReference type="AlphaFoldDB" id="A0A2M8RU45"/>
<dbReference type="Gene3D" id="3.40.50.10770">
    <property type="entry name" value="Hypothetical protein VC1899 like domain (Restriction endonuclease-like)"/>
    <property type="match status" value="1"/>
</dbReference>
<dbReference type="OrthoDB" id="8477283at2"/>
<dbReference type="InterPro" id="IPR011335">
    <property type="entry name" value="Restrct_endonuc-II-like"/>
</dbReference>
<dbReference type="CDD" id="cd22364">
    <property type="entry name" value="VC1899-like"/>
    <property type="match status" value="1"/>
</dbReference>
<dbReference type="EMBL" id="PHGZ01000020">
    <property type="protein sequence ID" value="PJG82413.1"/>
    <property type="molecule type" value="Genomic_DNA"/>
</dbReference>
<accession>A0A2M8RU45</accession>
<name>A0A2M8RU45_9PAST</name>
<feature type="domain" description="Card1 endonuclease" evidence="1">
    <location>
        <begin position="248"/>
        <end position="387"/>
    </location>
</feature>
<protein>
    <submittedName>
        <fullName evidence="3">DUF1887 domain-containing protein</fullName>
    </submittedName>
</protein>
<evidence type="ECO:0000259" key="1">
    <source>
        <dbReference type="Pfam" id="PF09002"/>
    </source>
</evidence>
<sequence length="390" mass="45049">MQKYDIHFCLISGQAAPNLLPVLDTTFKPQEAVFIVSKTMKNKAEFLANTFKNLHIKVTIEEVADEFNFGEMEDQFLDLINRYEDKNVAANVTGGTKLMSIALANAFTFAGKPIFYVDTDQENRIIFITKDENKAWLPNQPLNAINNVKTYLSAYGATVLNQGDPQENIKLLPAIDPFIQNYANYTNLVPMLNNHASISRDNGYKSQFDKKEKRPKTKEMDNLFLGLDYQKLIEYDGETVNFKNRKIQEFLSGGWLEDYTYHQIKNIKSIEDILLNADVANFRYRSDKSGYANENKGHKNEFDIVFMAKNKLHIIECKTEKMEKKAEDILYKLETLKDYGGLFTKKCLVSYFEVSDAVKNRAKFLNIEIIQATDLKRLPTKVQEWIARKW</sequence>
<dbReference type="RefSeq" id="WP_100297125.1">
    <property type="nucleotide sequence ID" value="NZ_PHGZ01000020.1"/>
</dbReference>
<evidence type="ECO:0000313" key="4">
    <source>
        <dbReference type="Proteomes" id="UP000230282"/>
    </source>
</evidence>
<keyword evidence="4" id="KW-1185">Reference proteome</keyword>
<comment type="caution">
    <text evidence="3">The sequence shown here is derived from an EMBL/GenBank/DDBJ whole genome shotgun (WGS) entry which is preliminary data.</text>
</comment>
<dbReference type="GO" id="GO:0003676">
    <property type="term" value="F:nucleic acid binding"/>
    <property type="evidence" value="ECO:0007669"/>
    <property type="project" value="InterPro"/>
</dbReference>